<dbReference type="EMBL" id="CP016796">
    <property type="protein sequence ID" value="API87727.1"/>
    <property type="molecule type" value="Genomic_DNA"/>
</dbReference>
<dbReference type="KEGG" id="frx:F7310_00505"/>
<dbReference type="Proteomes" id="UP000184222">
    <property type="component" value="Chromosome"/>
</dbReference>
<dbReference type="AlphaFoldDB" id="A0A1L4BV63"/>
<keyword evidence="2" id="KW-1185">Reference proteome</keyword>
<proteinExistence type="predicted"/>
<organism evidence="1 2">
    <name type="scientific">Francisella uliginis</name>
    <dbReference type="NCBI Taxonomy" id="573570"/>
    <lineage>
        <taxon>Bacteria</taxon>
        <taxon>Pseudomonadati</taxon>
        <taxon>Pseudomonadota</taxon>
        <taxon>Gammaproteobacteria</taxon>
        <taxon>Thiotrichales</taxon>
        <taxon>Francisellaceae</taxon>
        <taxon>Francisella</taxon>
    </lineage>
</organism>
<reference evidence="1 2" key="1">
    <citation type="journal article" date="2016" name="Appl. Environ. Microbiol.">
        <title>Whole genome relationships among Francisella bacteria of diverse origin define new species and provide specific regions for detection.</title>
        <authorList>
            <person name="Challacombe J.F."/>
            <person name="Petersen J.M."/>
            <person name="Gallegos-Graves V."/>
            <person name="Hodge D."/>
            <person name="Pillai S."/>
            <person name="Kuske C.R."/>
        </authorList>
    </citation>
    <scope>NUCLEOTIDE SEQUENCE [LARGE SCALE GENOMIC DNA]</scope>
    <source>
        <strain evidence="2">TX07-7310</strain>
    </source>
</reference>
<evidence type="ECO:0000313" key="2">
    <source>
        <dbReference type="Proteomes" id="UP000184222"/>
    </source>
</evidence>
<accession>A0A1L4BV63</accession>
<name>A0A1L4BV63_9GAMM</name>
<protein>
    <submittedName>
        <fullName evidence="1">Uncharacterized protein</fullName>
    </submittedName>
</protein>
<sequence>MNLSFEYYSRTGGESGGFEVLLGDEVVYTQEDFSPDWQNISIDLENNDDAPNKKLTIREAGADDSVGAIIDLKTIKVTPTELI</sequence>
<gene>
    <name evidence="1" type="ORF">F7310_00505</name>
</gene>
<evidence type="ECO:0000313" key="1">
    <source>
        <dbReference type="EMBL" id="API87727.1"/>
    </source>
</evidence>
<dbReference type="OrthoDB" id="5242130at2"/>